<dbReference type="Gene3D" id="3.40.50.12780">
    <property type="entry name" value="N-terminal domain of ligase-like"/>
    <property type="match status" value="1"/>
</dbReference>
<evidence type="ECO:0000256" key="1">
    <source>
        <dbReference type="SAM" id="Phobius"/>
    </source>
</evidence>
<feature type="transmembrane region" description="Helical" evidence="1">
    <location>
        <begin position="673"/>
        <end position="696"/>
    </location>
</feature>
<sequence length="853" mass="92689">MASAEHDHLPVGRAGRAKDQLMARFWDFPEAFLDRPLVLDGDAGTLTYRAMDAEARLWQNRIIALAGGETPLLVLEFDTSAEAIAAYLGALRTGWPLLVLEPGQMAPDSPITQHYHPDIVLSRRESGFAARRTRMPMEGTEQPHPDLALLLSTSGSTGDPKLVRLSAENIDSNAQAIAEYLSLTPDDRAMTTLPLFYSYGLSVLNSYLAAGGSLVLTRHSVVEPGFWEDFRAGGATSLALVPHQFELLDRSPMAALEERGLRYVTQAGGRLSPDLVRRFAGRGKAAGWQLFLMYGQTEAAPRISYVPPDALPGAADTIGRPIPGGRLRVFDGEREILHPGEEGELVYDGPNVMMGYAAARKDLARGPEVTELRTGDMAQMTGDGFFRITGRLKRFVKLFGLRLSLDRIEALLREKGIVAHAVAHQDQLVLLLPGNQGAAGQEAARRVVAAEYQLPPSVVHTHPLVEVPLLPSGKIDQRALTRIAAEALEQMTTAGGVNDIAELLRQATRAPHVAGQDSFTSLGGDSLGYLQVQMGLEQMLGQAPDGWENMTLAELEALAPQTKRGWGTVGVDVVLRVVAISLVVAEHASNLPLYGGVWMLILLMGHSAGRFQTRTIVEGHWTRLIVKMLYPILPLYALLALAYAIINPTETPLSFFFLLGNFHPARGGFLLGVYWFISLYVQIVLIMAAVAAVPWLRERLAAGPWKAVAKALFALLVLVGGMSLLPGYMDDTHRVVFPVSYITTRGLLECLPIFLTGWVIQAAETPREKAVTLLLSVGVAGVFLHLSGSPGATAWLVAALLLLAIAPRSPSPMWGEGSCRRSRQSRFSSICCIRSSSMRCFMRRRSSGLSTSL</sequence>
<dbReference type="PANTHER" id="PTHR43767">
    <property type="entry name" value="LONG-CHAIN-FATTY-ACID--COA LIGASE"/>
    <property type="match status" value="1"/>
</dbReference>
<dbReference type="InterPro" id="IPR000873">
    <property type="entry name" value="AMP-dep_synth/lig_dom"/>
</dbReference>
<feature type="transmembrane region" description="Helical" evidence="1">
    <location>
        <begin position="591"/>
        <end position="608"/>
    </location>
</feature>
<keyword evidence="1" id="KW-1133">Transmembrane helix</keyword>
<dbReference type="EMBL" id="NIPX01000010">
    <property type="protein sequence ID" value="OWJ84101.1"/>
    <property type="molecule type" value="Genomic_DNA"/>
</dbReference>
<name>A0A212ARI6_9RHOB</name>
<dbReference type="InterPro" id="IPR042099">
    <property type="entry name" value="ANL_N_sf"/>
</dbReference>
<feature type="domain" description="AMP-dependent synthetase/ligase" evidence="2">
    <location>
        <begin position="141"/>
        <end position="356"/>
    </location>
</feature>
<accession>A0A212ARI6</accession>
<dbReference type="OrthoDB" id="9803968at2"/>
<feature type="transmembrane region" description="Helical" evidence="1">
    <location>
        <begin position="628"/>
        <end position="646"/>
    </location>
</feature>
<dbReference type="InterPro" id="IPR050237">
    <property type="entry name" value="ATP-dep_AMP-bd_enzyme"/>
</dbReference>
<dbReference type="Pfam" id="PF00501">
    <property type="entry name" value="AMP-binding"/>
    <property type="match status" value="1"/>
</dbReference>
<organism evidence="3 4">
    <name type="scientific">Haematobacter missouriensis</name>
    <dbReference type="NCBI Taxonomy" id="366616"/>
    <lineage>
        <taxon>Bacteria</taxon>
        <taxon>Pseudomonadati</taxon>
        <taxon>Pseudomonadota</taxon>
        <taxon>Alphaproteobacteria</taxon>
        <taxon>Rhodobacterales</taxon>
        <taxon>Paracoccaceae</taxon>
        <taxon>Haematobacter</taxon>
    </lineage>
</organism>
<gene>
    <name evidence="3" type="ORF">CDV52_09470</name>
</gene>
<protein>
    <recommendedName>
        <fullName evidence="2">AMP-dependent synthetase/ligase domain-containing protein</fullName>
    </recommendedName>
</protein>
<dbReference type="PANTHER" id="PTHR43767:SF10">
    <property type="entry name" value="SURFACTIN SYNTHASE SUBUNIT 1"/>
    <property type="match status" value="1"/>
</dbReference>
<proteinExistence type="predicted"/>
<dbReference type="InterPro" id="IPR045851">
    <property type="entry name" value="AMP-bd_C_sf"/>
</dbReference>
<evidence type="ECO:0000259" key="2">
    <source>
        <dbReference type="Pfam" id="PF00501"/>
    </source>
</evidence>
<keyword evidence="1" id="KW-0472">Membrane</keyword>
<comment type="caution">
    <text evidence="3">The sequence shown here is derived from an EMBL/GenBank/DDBJ whole genome shotgun (WGS) entry which is preliminary data.</text>
</comment>
<dbReference type="Proteomes" id="UP000196640">
    <property type="component" value="Unassembled WGS sequence"/>
</dbReference>
<dbReference type="AlphaFoldDB" id="A0A212ARI6"/>
<feature type="transmembrane region" description="Helical" evidence="1">
    <location>
        <begin position="792"/>
        <end position="811"/>
    </location>
</feature>
<keyword evidence="1" id="KW-0812">Transmembrane</keyword>
<reference evidence="3 4" key="1">
    <citation type="submission" date="2016-11" db="EMBL/GenBank/DDBJ databases">
        <title>Comparison of Traditional DNA-DNA Hybridization with In Silico Genomic Analysis.</title>
        <authorList>
            <person name="Nicholson A.C."/>
            <person name="Sammons S."/>
            <person name="Humrighouse B.W."/>
            <person name="Graziano J."/>
            <person name="Lasker B."/>
            <person name="Whitney A.M."/>
            <person name="Mcquiston J.R."/>
        </authorList>
    </citation>
    <scope>NUCLEOTIDE SEQUENCE [LARGE SCALE GENOMIC DNA]</scope>
    <source>
        <strain evidence="3 4">H2381</strain>
    </source>
</reference>
<feature type="transmembrane region" description="Helical" evidence="1">
    <location>
        <begin position="708"/>
        <end position="729"/>
    </location>
</feature>
<evidence type="ECO:0000313" key="4">
    <source>
        <dbReference type="Proteomes" id="UP000196640"/>
    </source>
</evidence>
<evidence type="ECO:0000313" key="3">
    <source>
        <dbReference type="EMBL" id="OWJ84101.1"/>
    </source>
</evidence>
<dbReference type="SUPFAM" id="SSF56801">
    <property type="entry name" value="Acetyl-CoA synthetase-like"/>
    <property type="match status" value="1"/>
</dbReference>
<dbReference type="Gene3D" id="3.30.300.30">
    <property type="match status" value="1"/>
</dbReference>